<comment type="caution">
    <text evidence="2">The sequence shown here is derived from an EMBL/GenBank/DDBJ whole genome shotgun (WGS) entry which is preliminary data.</text>
</comment>
<proteinExistence type="predicted"/>
<gene>
    <name evidence="2" type="ORF">ALEPTO_LOCUS11862</name>
</gene>
<feature type="region of interest" description="Disordered" evidence="1">
    <location>
        <begin position="14"/>
        <end position="40"/>
    </location>
</feature>
<keyword evidence="3" id="KW-1185">Reference proteome</keyword>
<protein>
    <submittedName>
        <fullName evidence="2">9352_t:CDS:1</fullName>
    </submittedName>
</protein>
<dbReference type="EMBL" id="CAJVPS010021996">
    <property type="protein sequence ID" value="CAG8709438.1"/>
    <property type="molecule type" value="Genomic_DNA"/>
</dbReference>
<evidence type="ECO:0000313" key="3">
    <source>
        <dbReference type="Proteomes" id="UP000789508"/>
    </source>
</evidence>
<accession>A0A9N9N803</accession>
<evidence type="ECO:0000313" key="2">
    <source>
        <dbReference type="EMBL" id="CAG8709438.1"/>
    </source>
</evidence>
<dbReference type="Proteomes" id="UP000789508">
    <property type="component" value="Unassembled WGS sequence"/>
</dbReference>
<feature type="compositionally biased region" description="Polar residues" evidence="1">
    <location>
        <begin position="15"/>
        <end position="40"/>
    </location>
</feature>
<evidence type="ECO:0000256" key="1">
    <source>
        <dbReference type="SAM" id="MobiDB-lite"/>
    </source>
</evidence>
<reference evidence="2" key="1">
    <citation type="submission" date="2021-06" db="EMBL/GenBank/DDBJ databases">
        <authorList>
            <person name="Kallberg Y."/>
            <person name="Tangrot J."/>
            <person name="Rosling A."/>
        </authorList>
    </citation>
    <scope>NUCLEOTIDE SEQUENCE</scope>
    <source>
        <strain evidence="2">FL130A</strain>
    </source>
</reference>
<name>A0A9N9N803_9GLOM</name>
<organism evidence="2 3">
    <name type="scientific">Ambispora leptoticha</name>
    <dbReference type="NCBI Taxonomy" id="144679"/>
    <lineage>
        <taxon>Eukaryota</taxon>
        <taxon>Fungi</taxon>
        <taxon>Fungi incertae sedis</taxon>
        <taxon>Mucoromycota</taxon>
        <taxon>Glomeromycotina</taxon>
        <taxon>Glomeromycetes</taxon>
        <taxon>Archaeosporales</taxon>
        <taxon>Ambisporaceae</taxon>
        <taxon>Ambispora</taxon>
    </lineage>
</organism>
<sequence>IVSLQLLKLPLQPSNATSLDNASNATTTHTSRITLNSEEL</sequence>
<dbReference type="AlphaFoldDB" id="A0A9N9N803"/>
<feature type="non-terminal residue" evidence="2">
    <location>
        <position position="40"/>
    </location>
</feature>